<feature type="compositionally biased region" description="Polar residues" evidence="1">
    <location>
        <begin position="73"/>
        <end position="83"/>
    </location>
</feature>
<accession>A0A553RD28</accession>
<feature type="region of interest" description="Disordered" evidence="1">
    <location>
        <begin position="67"/>
        <end position="88"/>
    </location>
</feature>
<evidence type="ECO:0000256" key="1">
    <source>
        <dbReference type="SAM" id="MobiDB-lite"/>
    </source>
</evidence>
<evidence type="ECO:0000313" key="2">
    <source>
        <dbReference type="EMBL" id="TRZ00047.1"/>
    </source>
</evidence>
<evidence type="ECO:0000313" key="3">
    <source>
        <dbReference type="Proteomes" id="UP000316079"/>
    </source>
</evidence>
<dbReference type="AlphaFoldDB" id="A0A553RD28"/>
<sequence>MHTVPVFMQIDGQETMKENSDLNTKKTTQPFIQAAHRASVIVFSSRPLSDPSQDTSKSHGTAAPLQVCEDRPSSQNAEQNPSLDWTKPSKSKVFVAGNVLPTRTALSAMRLRHANLAEMFLDEECATYTSRLLSCPLQPRSGNPVATTLLFKDSTCFSPINLSSPLQPSPAPTSPSIRA</sequence>
<dbReference type="PANTHER" id="PTHR15289">
    <property type="entry name" value="TASTIN"/>
    <property type="match status" value="1"/>
</dbReference>
<dbReference type="OrthoDB" id="8722817at2759"/>
<keyword evidence="3" id="KW-1185">Reference proteome</keyword>
<dbReference type="PANTHER" id="PTHR15289:SF3">
    <property type="entry name" value="TASTIN"/>
    <property type="match status" value="1"/>
</dbReference>
<dbReference type="InterPro" id="IPR026133">
    <property type="entry name" value="Tastin"/>
</dbReference>
<reference evidence="2 3" key="1">
    <citation type="journal article" date="2019" name="Sci. Data">
        <title>Hybrid genome assembly and annotation of Danionella translucida.</title>
        <authorList>
            <person name="Kadobianskyi M."/>
            <person name="Schulze L."/>
            <person name="Schuelke M."/>
            <person name="Judkewitz B."/>
        </authorList>
    </citation>
    <scope>NUCLEOTIDE SEQUENCE [LARGE SCALE GENOMIC DNA]</scope>
    <source>
        <strain evidence="2 3">Bolton</strain>
    </source>
</reference>
<protein>
    <submittedName>
        <fullName evidence="2">Uncharacterized protein</fullName>
    </submittedName>
</protein>
<dbReference type="Proteomes" id="UP000316079">
    <property type="component" value="Unassembled WGS sequence"/>
</dbReference>
<proteinExistence type="predicted"/>
<gene>
    <name evidence="2" type="ORF">DNTS_033589</name>
</gene>
<dbReference type="EMBL" id="SRMA01024841">
    <property type="protein sequence ID" value="TRZ00047.1"/>
    <property type="molecule type" value="Genomic_DNA"/>
</dbReference>
<dbReference type="STRING" id="623744.A0A553RD28"/>
<organism evidence="2 3">
    <name type="scientific">Danionella cerebrum</name>
    <dbReference type="NCBI Taxonomy" id="2873325"/>
    <lineage>
        <taxon>Eukaryota</taxon>
        <taxon>Metazoa</taxon>
        <taxon>Chordata</taxon>
        <taxon>Craniata</taxon>
        <taxon>Vertebrata</taxon>
        <taxon>Euteleostomi</taxon>
        <taxon>Actinopterygii</taxon>
        <taxon>Neopterygii</taxon>
        <taxon>Teleostei</taxon>
        <taxon>Ostariophysi</taxon>
        <taxon>Cypriniformes</taxon>
        <taxon>Danionidae</taxon>
        <taxon>Danioninae</taxon>
        <taxon>Danionella</taxon>
    </lineage>
</organism>
<name>A0A553RD28_9TELE</name>
<comment type="caution">
    <text evidence="2">The sequence shown here is derived from an EMBL/GenBank/DDBJ whole genome shotgun (WGS) entry which is preliminary data.</text>
</comment>